<accession>A0A1J1HX00</accession>
<name>A0A1J1HX00_9DIPT</name>
<dbReference type="Proteomes" id="UP000183832">
    <property type="component" value="Unassembled WGS sequence"/>
</dbReference>
<sequence>MTKGVFHKDVLVILSTLVFIKPQKKFPSLERSYMTFPQILVDDDINAEQHHNERRNDRKRIKCVFVFHTKLSETREKSRKWVMRKCNNKMNRKVQRRNPNKNISTRFTSMFVSESDL</sequence>
<dbReference type="EMBL" id="CVRI01000030">
    <property type="protein sequence ID" value="CRK92549.1"/>
    <property type="molecule type" value="Genomic_DNA"/>
</dbReference>
<protein>
    <submittedName>
        <fullName evidence="1">CLUMA_CG006099, isoform A</fullName>
    </submittedName>
</protein>
<keyword evidence="2" id="KW-1185">Reference proteome</keyword>
<proteinExistence type="predicted"/>
<reference evidence="1 2" key="1">
    <citation type="submission" date="2015-04" db="EMBL/GenBank/DDBJ databases">
        <authorList>
            <person name="Syromyatnikov M.Y."/>
            <person name="Popov V.N."/>
        </authorList>
    </citation>
    <scope>NUCLEOTIDE SEQUENCE [LARGE SCALE GENOMIC DNA]</scope>
</reference>
<evidence type="ECO:0000313" key="2">
    <source>
        <dbReference type="Proteomes" id="UP000183832"/>
    </source>
</evidence>
<evidence type="ECO:0000313" key="1">
    <source>
        <dbReference type="EMBL" id="CRK92549.1"/>
    </source>
</evidence>
<dbReference type="AlphaFoldDB" id="A0A1J1HX00"/>
<gene>
    <name evidence="1" type="ORF">CLUMA_CG006099</name>
</gene>
<organism evidence="1 2">
    <name type="scientific">Clunio marinus</name>
    <dbReference type="NCBI Taxonomy" id="568069"/>
    <lineage>
        <taxon>Eukaryota</taxon>
        <taxon>Metazoa</taxon>
        <taxon>Ecdysozoa</taxon>
        <taxon>Arthropoda</taxon>
        <taxon>Hexapoda</taxon>
        <taxon>Insecta</taxon>
        <taxon>Pterygota</taxon>
        <taxon>Neoptera</taxon>
        <taxon>Endopterygota</taxon>
        <taxon>Diptera</taxon>
        <taxon>Nematocera</taxon>
        <taxon>Chironomoidea</taxon>
        <taxon>Chironomidae</taxon>
        <taxon>Clunio</taxon>
    </lineage>
</organism>